<dbReference type="GO" id="GO:0016020">
    <property type="term" value="C:membrane"/>
    <property type="evidence" value="ECO:0007669"/>
    <property type="project" value="UniProtKB-SubCell"/>
</dbReference>
<dbReference type="STRING" id="984486.A0A1E3QU23"/>
<evidence type="ECO:0000259" key="10">
    <source>
        <dbReference type="Pfam" id="PF21902"/>
    </source>
</evidence>
<feature type="transmembrane region" description="Helical" evidence="7">
    <location>
        <begin position="247"/>
        <end position="280"/>
    </location>
</feature>
<proteinExistence type="inferred from homology"/>
<evidence type="ECO:0000256" key="4">
    <source>
        <dbReference type="ARBA" id="ARBA00022729"/>
    </source>
</evidence>
<sequence>MKFALLISLASLAVVVHANQGSFNEETTRVCAGMYSREDWQGNIDPYISVYLDQYKAADSLNVSVSMVVLQYRDYHLLGIPNKNNPNKKTYICDSAAIAAGLCEEKSRNRVLINQELANSTIHSQIMTTYVTSLGQTTLKYQIKHTGYYCVFTYSHEAESYSGTVDFRNAFGQLSASEIPKLPLYGMLAIFYGVGLALYAWAFYRHRAAILPLQKYLVAFFGFLTAETILIWSYYDLQNQQGLKKGVLVYMFFIAILNSVKISFSLFLLLLISLGYGVVYPKLSKKVMLRCKILAGLTFITTAVYVAPDYIVNPDSKSLAAFFVVVPAAVTFAVFYVTILTSMRTTTTFLREQRQVIKLHMYQTLFNVIFASMIVIFLGMFASTFVYFGYSSVDTIESHWKSRFFIFSFWPSIAYFFVFTSVAFIWRPTADSYMLAVSSQLPTSADQANEFDLDDLSLMSDGEEDQRNTRRNDSFDLDLEEDHAQYAASTTAVAEAPSKGETKVKRSLDDDATMFQLEDEGLFSDDEDRTKKSN</sequence>
<dbReference type="PANTHER" id="PTHR21229:SF1">
    <property type="entry name" value="GH17801P"/>
    <property type="match status" value="1"/>
</dbReference>
<feature type="transmembrane region" description="Helical" evidence="7">
    <location>
        <begin position="319"/>
        <end position="343"/>
    </location>
</feature>
<evidence type="ECO:0000256" key="3">
    <source>
        <dbReference type="ARBA" id="ARBA00022692"/>
    </source>
</evidence>
<evidence type="ECO:0000259" key="9">
    <source>
        <dbReference type="Pfam" id="PF06814"/>
    </source>
</evidence>
<keyword evidence="12" id="KW-1185">Reference proteome</keyword>
<dbReference type="Proteomes" id="UP000094336">
    <property type="component" value="Unassembled WGS sequence"/>
</dbReference>
<evidence type="ECO:0000256" key="2">
    <source>
        <dbReference type="ARBA" id="ARBA00007883"/>
    </source>
</evidence>
<keyword evidence="6 7" id="KW-0472">Membrane</keyword>
<keyword evidence="4 8" id="KW-0732">Signal</keyword>
<dbReference type="GeneID" id="30149523"/>
<evidence type="ECO:0000256" key="8">
    <source>
        <dbReference type="SAM" id="SignalP"/>
    </source>
</evidence>
<dbReference type="PANTHER" id="PTHR21229">
    <property type="entry name" value="LUNG SEVEN TRANSMEMBRANE RECEPTOR"/>
    <property type="match status" value="1"/>
</dbReference>
<dbReference type="AlphaFoldDB" id="A0A1E3QU23"/>
<feature type="chain" id="PRO_5009134387" description="Intimal thickness related receptor IRP domain-containing protein" evidence="8">
    <location>
        <begin position="19"/>
        <end position="534"/>
    </location>
</feature>
<dbReference type="Pfam" id="PF21902">
    <property type="entry name" value="PTM1-like_N"/>
    <property type="match status" value="1"/>
</dbReference>
<evidence type="ECO:0000256" key="6">
    <source>
        <dbReference type="ARBA" id="ARBA00023136"/>
    </source>
</evidence>
<evidence type="ECO:0000256" key="1">
    <source>
        <dbReference type="ARBA" id="ARBA00004141"/>
    </source>
</evidence>
<dbReference type="InterPro" id="IPR009637">
    <property type="entry name" value="GPR107/GPR108-like"/>
</dbReference>
<feature type="transmembrane region" description="Helical" evidence="7">
    <location>
        <begin position="287"/>
        <end position="307"/>
    </location>
</feature>
<gene>
    <name evidence="11" type="ORF">BABINDRAFT_34204</name>
</gene>
<feature type="signal peptide" evidence="8">
    <location>
        <begin position="1"/>
        <end position="18"/>
    </location>
</feature>
<protein>
    <recommendedName>
        <fullName evidence="13">Intimal thickness related receptor IRP domain-containing protein</fullName>
    </recommendedName>
</protein>
<evidence type="ECO:0000256" key="5">
    <source>
        <dbReference type="ARBA" id="ARBA00022989"/>
    </source>
</evidence>
<keyword evidence="5 7" id="KW-1133">Transmembrane helix</keyword>
<evidence type="ECO:0000256" key="7">
    <source>
        <dbReference type="SAM" id="Phobius"/>
    </source>
</evidence>
<dbReference type="Pfam" id="PF06814">
    <property type="entry name" value="GOST_TM"/>
    <property type="match status" value="1"/>
</dbReference>
<dbReference type="RefSeq" id="XP_018986526.1">
    <property type="nucleotide sequence ID" value="XM_019131670.1"/>
</dbReference>
<dbReference type="InterPro" id="IPR053937">
    <property type="entry name" value="GOST_TM"/>
</dbReference>
<evidence type="ECO:0000313" key="12">
    <source>
        <dbReference type="Proteomes" id="UP000094336"/>
    </source>
</evidence>
<reference evidence="12" key="1">
    <citation type="submission" date="2016-05" db="EMBL/GenBank/DDBJ databases">
        <title>Comparative genomics of biotechnologically important yeasts.</title>
        <authorList>
            <consortium name="DOE Joint Genome Institute"/>
            <person name="Riley R."/>
            <person name="Haridas S."/>
            <person name="Wolfe K.H."/>
            <person name="Lopes M.R."/>
            <person name="Hittinger C.T."/>
            <person name="Goker M."/>
            <person name="Salamov A."/>
            <person name="Wisecaver J."/>
            <person name="Long T.M."/>
            <person name="Aerts A.L."/>
            <person name="Barry K."/>
            <person name="Choi C."/>
            <person name="Clum A."/>
            <person name="Coughlan A.Y."/>
            <person name="Deshpande S."/>
            <person name="Douglass A.P."/>
            <person name="Hanson S.J."/>
            <person name="Klenk H.-P."/>
            <person name="Labutti K."/>
            <person name="Lapidus A."/>
            <person name="Lindquist E."/>
            <person name="Lipzen A."/>
            <person name="Meier-Kolthoff J.P."/>
            <person name="Ohm R.A."/>
            <person name="Otillar R.P."/>
            <person name="Pangilinan J."/>
            <person name="Peng Y."/>
            <person name="Rokas A."/>
            <person name="Rosa C.A."/>
            <person name="Scheuner C."/>
            <person name="Sibirny A.A."/>
            <person name="Slot J.C."/>
            <person name="Stielow J.B."/>
            <person name="Sun H."/>
            <person name="Kurtzman C.P."/>
            <person name="Blackwell M."/>
            <person name="Grigoriev I.V."/>
            <person name="Jeffries T.W."/>
        </authorList>
    </citation>
    <scope>NUCLEOTIDE SEQUENCE [LARGE SCALE GENOMIC DNA]</scope>
    <source>
        <strain evidence="12">NRRL Y-12698</strain>
    </source>
</reference>
<dbReference type="EMBL" id="KV454428">
    <property type="protein sequence ID" value="ODQ81198.1"/>
    <property type="molecule type" value="Genomic_DNA"/>
</dbReference>
<accession>A0A1E3QU23</accession>
<comment type="subcellular location">
    <subcellularLocation>
        <location evidence="1">Membrane</location>
        <topology evidence="1">Multi-pass membrane protein</topology>
    </subcellularLocation>
</comment>
<feature type="transmembrane region" description="Helical" evidence="7">
    <location>
        <begin position="402"/>
        <end position="426"/>
    </location>
</feature>
<dbReference type="GO" id="GO:0005794">
    <property type="term" value="C:Golgi apparatus"/>
    <property type="evidence" value="ECO:0007669"/>
    <property type="project" value="TreeGrafter"/>
</dbReference>
<feature type="transmembrane region" description="Helical" evidence="7">
    <location>
        <begin position="216"/>
        <end position="235"/>
    </location>
</feature>
<name>A0A1E3QU23_9ASCO</name>
<dbReference type="GO" id="GO:0005829">
    <property type="term" value="C:cytosol"/>
    <property type="evidence" value="ECO:0007669"/>
    <property type="project" value="GOC"/>
</dbReference>
<evidence type="ECO:0008006" key="13">
    <source>
        <dbReference type="Google" id="ProtNLM"/>
    </source>
</evidence>
<keyword evidence="3 7" id="KW-0812">Transmembrane</keyword>
<feature type="domain" description="GOST seven transmembrane" evidence="9">
    <location>
        <begin position="180"/>
        <end position="432"/>
    </location>
</feature>
<feature type="transmembrane region" description="Helical" evidence="7">
    <location>
        <begin position="184"/>
        <end position="204"/>
    </location>
</feature>
<dbReference type="OrthoDB" id="19932at2759"/>
<feature type="domain" description="PTM1-like N-terminal" evidence="10">
    <location>
        <begin position="28"/>
        <end position="169"/>
    </location>
</feature>
<feature type="transmembrane region" description="Helical" evidence="7">
    <location>
        <begin position="364"/>
        <end position="390"/>
    </location>
</feature>
<dbReference type="GO" id="GO:0042147">
    <property type="term" value="P:retrograde transport, endosome to Golgi"/>
    <property type="evidence" value="ECO:0007669"/>
    <property type="project" value="TreeGrafter"/>
</dbReference>
<dbReference type="InterPro" id="IPR053938">
    <property type="entry name" value="PTM1-like_N"/>
</dbReference>
<comment type="similarity">
    <text evidence="2">Belongs to the LU7TM family.</text>
</comment>
<evidence type="ECO:0000313" key="11">
    <source>
        <dbReference type="EMBL" id="ODQ81198.1"/>
    </source>
</evidence>
<organism evidence="11 12">
    <name type="scientific">Babjeviella inositovora NRRL Y-12698</name>
    <dbReference type="NCBI Taxonomy" id="984486"/>
    <lineage>
        <taxon>Eukaryota</taxon>
        <taxon>Fungi</taxon>
        <taxon>Dikarya</taxon>
        <taxon>Ascomycota</taxon>
        <taxon>Saccharomycotina</taxon>
        <taxon>Pichiomycetes</taxon>
        <taxon>Serinales incertae sedis</taxon>
        <taxon>Babjeviella</taxon>
    </lineage>
</organism>